<protein>
    <submittedName>
        <fullName evidence="2">Uncharacterized protein</fullName>
    </submittedName>
</protein>
<evidence type="ECO:0000313" key="2">
    <source>
        <dbReference type="EMBL" id="ETL45738.1"/>
    </source>
</evidence>
<dbReference type="EMBL" id="KI678452">
    <property type="protein sequence ID" value="ETL98914.1"/>
    <property type="molecule type" value="Genomic_DNA"/>
</dbReference>
<sequence>MTVQGDYGERRLCSARSIKAGNCFQRSRWITTRDRPTGHRRRDPQDLRQTAVKHHTEHVLSSSCE</sequence>
<dbReference type="AlphaFoldDB" id="W2JJH3"/>
<evidence type="ECO:0000256" key="1">
    <source>
        <dbReference type="SAM" id="MobiDB-lite"/>
    </source>
</evidence>
<evidence type="ECO:0000313" key="3">
    <source>
        <dbReference type="EMBL" id="ETL98914.1"/>
    </source>
</evidence>
<evidence type="ECO:0000313" key="4">
    <source>
        <dbReference type="Proteomes" id="UP000053864"/>
    </source>
</evidence>
<feature type="region of interest" description="Disordered" evidence="1">
    <location>
        <begin position="31"/>
        <end position="65"/>
    </location>
</feature>
<gene>
    <name evidence="2" type="ORF">L916_04231</name>
    <name evidence="3" type="ORF">L917_04113</name>
</gene>
<dbReference type="EMBL" id="KI671705">
    <property type="protein sequence ID" value="ETL45738.1"/>
    <property type="molecule type" value="Genomic_DNA"/>
</dbReference>
<organism evidence="2 4">
    <name type="scientific">Phytophthora nicotianae</name>
    <name type="common">Potato buckeye rot agent</name>
    <name type="synonym">Phytophthora parasitica</name>
    <dbReference type="NCBI Taxonomy" id="4792"/>
    <lineage>
        <taxon>Eukaryota</taxon>
        <taxon>Sar</taxon>
        <taxon>Stramenopiles</taxon>
        <taxon>Oomycota</taxon>
        <taxon>Peronosporomycetes</taxon>
        <taxon>Peronosporales</taxon>
        <taxon>Peronosporaceae</taxon>
        <taxon>Phytophthora</taxon>
    </lineage>
</organism>
<dbReference type="Proteomes" id="UP000053864">
    <property type="component" value="Unassembled WGS sequence"/>
</dbReference>
<reference evidence="3" key="1">
    <citation type="submission" date="2013-11" db="EMBL/GenBank/DDBJ databases">
        <title>The Genome Sequence of Phytophthora parasitica CHvinca01.</title>
        <authorList>
            <consortium name="The Broad Institute Genomics Platform"/>
            <person name="Russ C."/>
            <person name="Tyler B."/>
            <person name="Panabieres F."/>
            <person name="Shan W."/>
            <person name="Tripathy S."/>
            <person name="Grunwald N."/>
            <person name="Machado M."/>
            <person name="Johnson C.S."/>
            <person name="Arredondo F."/>
            <person name="Hong C."/>
            <person name="Coffey M."/>
            <person name="Young S.K."/>
            <person name="Zeng Q."/>
            <person name="Gargeya S."/>
            <person name="Fitzgerald M."/>
            <person name="Abouelleil A."/>
            <person name="Alvarado L."/>
            <person name="Chapman S.B."/>
            <person name="Gainer-Dewar J."/>
            <person name="Goldberg J."/>
            <person name="Griggs A."/>
            <person name="Gujja S."/>
            <person name="Hansen M."/>
            <person name="Howarth C."/>
            <person name="Imamovic A."/>
            <person name="Ireland A."/>
            <person name="Larimer J."/>
            <person name="McCowan C."/>
            <person name="Murphy C."/>
            <person name="Pearson M."/>
            <person name="Poon T.W."/>
            <person name="Priest M."/>
            <person name="Roberts A."/>
            <person name="Saif S."/>
            <person name="Shea T."/>
            <person name="Sykes S."/>
            <person name="Wortman J."/>
            <person name="Nusbaum C."/>
            <person name="Birren B."/>
        </authorList>
    </citation>
    <scope>NUCLEOTIDE SEQUENCE [LARGE SCALE GENOMIC DNA]</scope>
    <source>
        <strain evidence="3">CHvinca01</strain>
    </source>
</reference>
<name>W2JJH3_PHYNI</name>
<proteinExistence type="predicted"/>
<reference evidence="2 4" key="2">
    <citation type="submission" date="2013-11" db="EMBL/GenBank/DDBJ databases">
        <title>The Genome Sequence of Phytophthora parasitica CJ05E6.</title>
        <authorList>
            <consortium name="The Broad Institute Genomics Platform"/>
            <person name="Russ C."/>
            <person name="Tyler B."/>
            <person name="Panabieres F."/>
            <person name="Shan W."/>
            <person name="Tripathy S."/>
            <person name="Grunwald N."/>
            <person name="Machado M."/>
            <person name="Johnson C.S."/>
            <person name="Arredondo F."/>
            <person name="Hong C."/>
            <person name="Coffey M."/>
            <person name="Young S.K."/>
            <person name="Zeng Q."/>
            <person name="Gargeya S."/>
            <person name="Fitzgerald M."/>
            <person name="Abouelleil A."/>
            <person name="Alvarado L."/>
            <person name="Chapman S.B."/>
            <person name="Gainer-Dewar J."/>
            <person name="Goldberg J."/>
            <person name="Griggs A."/>
            <person name="Gujja S."/>
            <person name="Hansen M."/>
            <person name="Howarth C."/>
            <person name="Imamovic A."/>
            <person name="Ireland A."/>
            <person name="Larimer J."/>
            <person name="McCowan C."/>
            <person name="Murphy C."/>
            <person name="Pearson M."/>
            <person name="Poon T.W."/>
            <person name="Priest M."/>
            <person name="Roberts A."/>
            <person name="Saif S."/>
            <person name="Shea T."/>
            <person name="Sykes S."/>
            <person name="Wortman J."/>
            <person name="Nusbaum C."/>
            <person name="Birren B."/>
        </authorList>
    </citation>
    <scope>NUCLEOTIDE SEQUENCE [LARGE SCALE GENOMIC DNA]</scope>
    <source>
        <strain evidence="2 4">CJ05E6</strain>
    </source>
</reference>
<feature type="non-terminal residue" evidence="2">
    <location>
        <position position="65"/>
    </location>
</feature>
<dbReference type="Proteomes" id="UP000054423">
    <property type="component" value="Unassembled WGS sequence"/>
</dbReference>
<accession>W2JJH3</accession>